<dbReference type="NCBIfam" id="TIGR00165">
    <property type="entry name" value="S18"/>
    <property type="match status" value="1"/>
</dbReference>
<keyword evidence="5" id="KW-0694">RNA-binding</keyword>
<comment type="subunit">
    <text evidence="5">Part of the 30S ribosomal subunit. Forms a tight heterodimer with protein bS6.</text>
</comment>
<evidence type="ECO:0000313" key="8">
    <source>
        <dbReference type="EMBL" id="SLM47936.1"/>
    </source>
</evidence>
<keyword evidence="9" id="KW-1185">Reference proteome</keyword>
<keyword evidence="2 5" id="KW-0689">Ribosomal protein</keyword>
<name>A0A1W1I4K4_9BACT</name>
<evidence type="ECO:0000256" key="5">
    <source>
        <dbReference type="HAMAP-Rule" id="MF_00270"/>
    </source>
</evidence>
<dbReference type="SUPFAM" id="SSF46911">
    <property type="entry name" value="Ribosomal protein S18"/>
    <property type="match status" value="1"/>
</dbReference>
<dbReference type="Proteomes" id="UP000192042">
    <property type="component" value="Chromosome I"/>
</dbReference>
<dbReference type="InterPro" id="IPR036870">
    <property type="entry name" value="Ribosomal_bS18_sf"/>
</dbReference>
<proteinExistence type="inferred from homology"/>
<keyword evidence="5" id="KW-0699">rRNA-binding</keyword>
<dbReference type="EMBL" id="LT828648">
    <property type="protein sequence ID" value="SLM47936.1"/>
    <property type="molecule type" value="Genomic_DNA"/>
</dbReference>
<dbReference type="AlphaFoldDB" id="A0A1W1I4K4"/>
<dbReference type="HAMAP" id="MF_00270">
    <property type="entry name" value="Ribosomal_bS18"/>
    <property type="match status" value="1"/>
</dbReference>
<dbReference type="KEGG" id="nja:NSJP_1764"/>
<keyword evidence="3 5" id="KW-0687">Ribonucleoprotein</keyword>
<sequence length="88" mass="9969">MERERGGSGGGRGDGGGRFFQRRRPCRFCVEKGPIDFKDVGLLRNFLTERGRIVPRRISGNCLGHQRELTTAVKRARHIALISFAEER</sequence>
<dbReference type="InterPro" id="IPR001648">
    <property type="entry name" value="Ribosomal_bS18"/>
</dbReference>
<comment type="function">
    <text evidence="5">Binds as a heterodimer with protein bS6 to the central domain of the 16S rRNA, where it helps stabilize the platform of the 30S subunit.</text>
</comment>
<dbReference type="InterPro" id="IPR018275">
    <property type="entry name" value="Ribosomal_bS18_CS"/>
</dbReference>
<feature type="region of interest" description="Disordered" evidence="7">
    <location>
        <begin position="1"/>
        <end position="20"/>
    </location>
</feature>
<dbReference type="GO" id="GO:0070181">
    <property type="term" value="F:small ribosomal subunit rRNA binding"/>
    <property type="evidence" value="ECO:0007669"/>
    <property type="project" value="TreeGrafter"/>
</dbReference>
<dbReference type="OrthoDB" id="9812008at2"/>
<comment type="similarity">
    <text evidence="1 5 6">Belongs to the bacterial ribosomal protein bS18 family.</text>
</comment>
<dbReference type="RefSeq" id="WP_080886401.1">
    <property type="nucleotide sequence ID" value="NZ_LT828648.1"/>
</dbReference>
<evidence type="ECO:0000256" key="6">
    <source>
        <dbReference type="RuleBase" id="RU003910"/>
    </source>
</evidence>
<evidence type="ECO:0000313" key="9">
    <source>
        <dbReference type="Proteomes" id="UP000192042"/>
    </source>
</evidence>
<protein>
    <recommendedName>
        <fullName evidence="4 5">Small ribosomal subunit protein bS18</fullName>
    </recommendedName>
</protein>
<gene>
    <name evidence="5" type="primary">rpsR</name>
    <name evidence="8" type="ORF">NSJP_1764</name>
</gene>
<organism evidence="8 9">
    <name type="scientific">Nitrospira japonica</name>
    <dbReference type="NCBI Taxonomy" id="1325564"/>
    <lineage>
        <taxon>Bacteria</taxon>
        <taxon>Pseudomonadati</taxon>
        <taxon>Nitrospirota</taxon>
        <taxon>Nitrospiria</taxon>
        <taxon>Nitrospirales</taxon>
        <taxon>Nitrospiraceae</taxon>
        <taxon>Nitrospira</taxon>
    </lineage>
</organism>
<dbReference type="GO" id="GO:0003735">
    <property type="term" value="F:structural constituent of ribosome"/>
    <property type="evidence" value="ECO:0007669"/>
    <property type="project" value="InterPro"/>
</dbReference>
<evidence type="ECO:0000256" key="4">
    <source>
        <dbReference type="ARBA" id="ARBA00035141"/>
    </source>
</evidence>
<dbReference type="Pfam" id="PF01084">
    <property type="entry name" value="Ribosomal_S18"/>
    <property type="match status" value="1"/>
</dbReference>
<evidence type="ECO:0000256" key="7">
    <source>
        <dbReference type="SAM" id="MobiDB-lite"/>
    </source>
</evidence>
<reference evidence="8 9" key="1">
    <citation type="submission" date="2017-03" db="EMBL/GenBank/DDBJ databases">
        <authorList>
            <person name="Afonso C.L."/>
            <person name="Miller P.J."/>
            <person name="Scott M.A."/>
            <person name="Spackman E."/>
            <person name="Goraichik I."/>
            <person name="Dimitrov K.M."/>
            <person name="Suarez D.L."/>
            <person name="Swayne D.E."/>
        </authorList>
    </citation>
    <scope>NUCLEOTIDE SEQUENCE [LARGE SCALE GENOMIC DNA]</scope>
    <source>
        <strain evidence="8">Genome sequencing of Nitrospira japonica strain NJ11</strain>
    </source>
</reference>
<dbReference type="GO" id="GO:0022627">
    <property type="term" value="C:cytosolic small ribosomal subunit"/>
    <property type="evidence" value="ECO:0007669"/>
    <property type="project" value="TreeGrafter"/>
</dbReference>
<evidence type="ECO:0000256" key="3">
    <source>
        <dbReference type="ARBA" id="ARBA00023274"/>
    </source>
</evidence>
<accession>A0A1W1I4K4</accession>
<dbReference type="PROSITE" id="PS00057">
    <property type="entry name" value="RIBOSOMAL_S18"/>
    <property type="match status" value="1"/>
</dbReference>
<feature type="compositionally biased region" description="Gly residues" evidence="7">
    <location>
        <begin position="7"/>
        <end position="18"/>
    </location>
</feature>
<dbReference type="PRINTS" id="PR00974">
    <property type="entry name" value="RIBOSOMALS18"/>
</dbReference>
<dbReference type="PANTHER" id="PTHR13479">
    <property type="entry name" value="30S RIBOSOMAL PROTEIN S18"/>
    <property type="match status" value="1"/>
</dbReference>
<evidence type="ECO:0000256" key="1">
    <source>
        <dbReference type="ARBA" id="ARBA00005589"/>
    </source>
</evidence>
<dbReference type="STRING" id="1325564.NSJP_1764"/>
<dbReference type="Gene3D" id="4.10.640.10">
    <property type="entry name" value="Ribosomal protein S18"/>
    <property type="match status" value="1"/>
</dbReference>
<dbReference type="GO" id="GO:0006412">
    <property type="term" value="P:translation"/>
    <property type="evidence" value="ECO:0007669"/>
    <property type="project" value="UniProtKB-UniRule"/>
</dbReference>
<dbReference type="PANTHER" id="PTHR13479:SF40">
    <property type="entry name" value="SMALL RIBOSOMAL SUBUNIT PROTEIN BS18M"/>
    <property type="match status" value="1"/>
</dbReference>
<evidence type="ECO:0000256" key="2">
    <source>
        <dbReference type="ARBA" id="ARBA00022980"/>
    </source>
</evidence>